<proteinExistence type="predicted"/>
<name>A0A381VL56_9ZZZZ</name>
<reference evidence="1" key="1">
    <citation type="submission" date="2018-05" db="EMBL/GenBank/DDBJ databases">
        <authorList>
            <person name="Lanie J.A."/>
            <person name="Ng W.-L."/>
            <person name="Kazmierczak K.M."/>
            <person name="Andrzejewski T.M."/>
            <person name="Davidsen T.M."/>
            <person name="Wayne K.J."/>
            <person name="Tettelin H."/>
            <person name="Glass J.I."/>
            <person name="Rusch D."/>
            <person name="Podicherti R."/>
            <person name="Tsui H.-C.T."/>
            <person name="Winkler M.E."/>
        </authorList>
    </citation>
    <scope>NUCLEOTIDE SEQUENCE</scope>
</reference>
<organism evidence="1">
    <name type="scientific">marine metagenome</name>
    <dbReference type="NCBI Taxonomy" id="408172"/>
    <lineage>
        <taxon>unclassified sequences</taxon>
        <taxon>metagenomes</taxon>
        <taxon>ecological metagenomes</taxon>
    </lineage>
</organism>
<dbReference type="EMBL" id="UINC01009013">
    <property type="protein sequence ID" value="SVA40498.1"/>
    <property type="molecule type" value="Genomic_DNA"/>
</dbReference>
<protein>
    <submittedName>
        <fullName evidence="1">Uncharacterized protein</fullName>
    </submittedName>
</protein>
<sequence length="22" mass="2414">MANTKIARATTQLVQTRGKLVI</sequence>
<evidence type="ECO:0000313" key="1">
    <source>
        <dbReference type="EMBL" id="SVA40498.1"/>
    </source>
</evidence>
<accession>A0A381VL56</accession>
<dbReference type="AlphaFoldDB" id="A0A381VL56"/>
<gene>
    <name evidence="1" type="ORF">METZ01_LOCUS93352</name>
</gene>